<dbReference type="Proteomes" id="UP001153148">
    <property type="component" value="Unassembled WGS sequence"/>
</dbReference>
<keyword evidence="2" id="KW-1185">Reference proteome</keyword>
<evidence type="ECO:0000313" key="2">
    <source>
        <dbReference type="Proteomes" id="UP001153148"/>
    </source>
</evidence>
<gene>
    <name evidence="1" type="ORF">TPAB3V08_LOCUS15889</name>
</gene>
<comment type="caution">
    <text evidence="1">The sequence shown here is derived from an EMBL/GenBank/DDBJ whole genome shotgun (WGS) entry which is preliminary data.</text>
</comment>
<name>A0ABN7PQG6_TIMPD</name>
<sequence>EAQLNIINTLPCDVDVVNPFNKLQNISSAENYVFRGVSAKNYTSNEIFVFTPKNCDNLKLRVPGARLNVFTSELQDTVASKFSVEQKHSGKYTRRSIVKPHFQCSQQETKFFRLLGA</sequence>
<organism evidence="1 2">
    <name type="scientific">Timema podura</name>
    <name type="common">Walking stick</name>
    <dbReference type="NCBI Taxonomy" id="61482"/>
    <lineage>
        <taxon>Eukaryota</taxon>
        <taxon>Metazoa</taxon>
        <taxon>Ecdysozoa</taxon>
        <taxon>Arthropoda</taxon>
        <taxon>Hexapoda</taxon>
        <taxon>Insecta</taxon>
        <taxon>Pterygota</taxon>
        <taxon>Neoptera</taxon>
        <taxon>Polyneoptera</taxon>
        <taxon>Phasmatodea</taxon>
        <taxon>Timematodea</taxon>
        <taxon>Timematoidea</taxon>
        <taxon>Timematidae</taxon>
        <taxon>Timema</taxon>
    </lineage>
</organism>
<feature type="non-terminal residue" evidence="1">
    <location>
        <position position="1"/>
    </location>
</feature>
<protein>
    <submittedName>
        <fullName evidence="1">Uncharacterized protein</fullName>
    </submittedName>
</protein>
<proteinExistence type="predicted"/>
<dbReference type="EMBL" id="CAJPIN010108324">
    <property type="protein sequence ID" value="CAG2068946.1"/>
    <property type="molecule type" value="Genomic_DNA"/>
</dbReference>
<accession>A0ABN7PQG6</accession>
<evidence type="ECO:0000313" key="1">
    <source>
        <dbReference type="EMBL" id="CAG2068946.1"/>
    </source>
</evidence>
<reference evidence="1" key="1">
    <citation type="submission" date="2021-03" db="EMBL/GenBank/DDBJ databases">
        <authorList>
            <person name="Tran Van P."/>
        </authorList>
    </citation>
    <scope>NUCLEOTIDE SEQUENCE</scope>
</reference>